<organism evidence="1 2">
    <name type="scientific">Aeoliella mucimassa</name>
    <dbReference type="NCBI Taxonomy" id="2527972"/>
    <lineage>
        <taxon>Bacteria</taxon>
        <taxon>Pseudomonadati</taxon>
        <taxon>Planctomycetota</taxon>
        <taxon>Planctomycetia</taxon>
        <taxon>Pirellulales</taxon>
        <taxon>Lacipirellulaceae</taxon>
        <taxon>Aeoliella</taxon>
    </lineage>
</organism>
<dbReference type="KEGG" id="amuc:Pan181_17180"/>
<reference evidence="1 2" key="1">
    <citation type="submission" date="2019-02" db="EMBL/GenBank/DDBJ databases">
        <title>Deep-cultivation of Planctomycetes and their phenomic and genomic characterization uncovers novel biology.</title>
        <authorList>
            <person name="Wiegand S."/>
            <person name="Jogler M."/>
            <person name="Boedeker C."/>
            <person name="Pinto D."/>
            <person name="Vollmers J."/>
            <person name="Rivas-Marin E."/>
            <person name="Kohn T."/>
            <person name="Peeters S.H."/>
            <person name="Heuer A."/>
            <person name="Rast P."/>
            <person name="Oberbeckmann S."/>
            <person name="Bunk B."/>
            <person name="Jeske O."/>
            <person name="Meyerdierks A."/>
            <person name="Storesund J.E."/>
            <person name="Kallscheuer N."/>
            <person name="Luecker S."/>
            <person name="Lage O.M."/>
            <person name="Pohl T."/>
            <person name="Merkel B.J."/>
            <person name="Hornburger P."/>
            <person name="Mueller R.-W."/>
            <person name="Bruemmer F."/>
            <person name="Labrenz M."/>
            <person name="Spormann A.M."/>
            <person name="Op den Camp H."/>
            <person name="Overmann J."/>
            <person name="Amann R."/>
            <person name="Jetten M.S.M."/>
            <person name="Mascher T."/>
            <person name="Medema M.H."/>
            <person name="Devos D.P."/>
            <person name="Kaster A.-K."/>
            <person name="Ovreas L."/>
            <person name="Rohde M."/>
            <person name="Galperin M.Y."/>
            <person name="Jogler C."/>
        </authorList>
    </citation>
    <scope>NUCLEOTIDE SEQUENCE [LARGE SCALE GENOMIC DNA]</scope>
    <source>
        <strain evidence="1 2">Pan181</strain>
    </source>
</reference>
<evidence type="ECO:0000313" key="1">
    <source>
        <dbReference type="EMBL" id="QDU55526.1"/>
    </source>
</evidence>
<name>A0A518ALF1_9BACT</name>
<dbReference type="EMBL" id="CP036278">
    <property type="protein sequence ID" value="QDU55526.1"/>
    <property type="molecule type" value="Genomic_DNA"/>
</dbReference>
<accession>A0A518ALF1</accession>
<keyword evidence="2" id="KW-1185">Reference proteome</keyword>
<dbReference type="Proteomes" id="UP000315750">
    <property type="component" value="Chromosome"/>
</dbReference>
<proteinExistence type="predicted"/>
<protein>
    <submittedName>
        <fullName evidence="1">Uncharacterized protein</fullName>
    </submittedName>
</protein>
<dbReference type="AlphaFoldDB" id="A0A518ALF1"/>
<gene>
    <name evidence="1" type="ORF">Pan181_17180</name>
</gene>
<evidence type="ECO:0000313" key="2">
    <source>
        <dbReference type="Proteomes" id="UP000315750"/>
    </source>
</evidence>
<sequence>MQPVTCQRLATTPHRENRFPLDAFLGMGIYSSAKTTGFVECVQIQFSHRWVNWESICPAVGIYPSQRGGRMLSVVRFEFNLRCIPLDRRRTASSLPWRANSRLSAAWR</sequence>